<feature type="domain" description="Smr" evidence="1">
    <location>
        <begin position="117"/>
        <end position="198"/>
    </location>
</feature>
<keyword evidence="3" id="KW-1185">Reference proteome</keyword>
<dbReference type="PANTHER" id="PTHR35562:SF2">
    <property type="entry name" value="DNA ENDONUCLEASE SMRA-RELATED"/>
    <property type="match status" value="1"/>
</dbReference>
<dbReference type="EMBL" id="VOBQ01000001">
    <property type="protein sequence ID" value="TWO73437.1"/>
    <property type="molecule type" value="Genomic_DNA"/>
</dbReference>
<dbReference type="AlphaFoldDB" id="A0A562ZYF0"/>
<dbReference type="SUPFAM" id="SSF160443">
    <property type="entry name" value="SMR domain-like"/>
    <property type="match status" value="1"/>
</dbReference>
<dbReference type="RefSeq" id="WP_145890024.1">
    <property type="nucleotide sequence ID" value="NZ_VOBQ01000001.1"/>
</dbReference>
<dbReference type="InterPro" id="IPR036063">
    <property type="entry name" value="Smr_dom_sf"/>
</dbReference>
<evidence type="ECO:0000313" key="2">
    <source>
        <dbReference type="EMBL" id="TWO73437.1"/>
    </source>
</evidence>
<dbReference type="PANTHER" id="PTHR35562">
    <property type="entry name" value="DNA ENDONUCLEASE SMRA-RELATED"/>
    <property type="match status" value="1"/>
</dbReference>
<protein>
    <submittedName>
        <fullName evidence="2">DNA mismatch repair protein MutS</fullName>
    </submittedName>
</protein>
<evidence type="ECO:0000259" key="1">
    <source>
        <dbReference type="PROSITE" id="PS50828"/>
    </source>
</evidence>
<dbReference type="SMART" id="SM00463">
    <property type="entry name" value="SMR"/>
    <property type="match status" value="1"/>
</dbReference>
<organism evidence="2 3">
    <name type="scientific">Caenimonas sedimenti</name>
    <dbReference type="NCBI Taxonomy" id="2596921"/>
    <lineage>
        <taxon>Bacteria</taxon>
        <taxon>Pseudomonadati</taxon>
        <taxon>Pseudomonadota</taxon>
        <taxon>Betaproteobacteria</taxon>
        <taxon>Burkholderiales</taxon>
        <taxon>Comamonadaceae</taxon>
        <taxon>Caenimonas</taxon>
    </lineage>
</organism>
<evidence type="ECO:0000313" key="3">
    <source>
        <dbReference type="Proteomes" id="UP000318199"/>
    </source>
</evidence>
<dbReference type="Proteomes" id="UP000318199">
    <property type="component" value="Unassembled WGS sequence"/>
</dbReference>
<accession>A0A562ZYF0</accession>
<dbReference type="Pfam" id="PF01713">
    <property type="entry name" value="Smr"/>
    <property type="match status" value="1"/>
</dbReference>
<sequence length="201" mass="22498">MRLHLEREEKRRAEQAAERAETLRRLEAERSLFERAAGKVARLPAHGRVHHLPEPPAPIPVQRQLDDQRVLKEAISDEFDASTLLEVDDALSFRRPGIGIDVARKLRRGHWSIQSEIDLHGLRREEAREALAEFLRNAVRDGLRCVRVVHGKGLGSPGKTPVLKGKVHSWLIQKEQVLAFVQARGDEGGAGAVVVLLKPSP</sequence>
<dbReference type="PROSITE" id="PS50828">
    <property type="entry name" value="SMR"/>
    <property type="match status" value="1"/>
</dbReference>
<name>A0A562ZYF0_9BURK</name>
<gene>
    <name evidence="2" type="ORF">FN976_00100</name>
</gene>
<dbReference type="Gene3D" id="3.30.1370.110">
    <property type="match status" value="1"/>
</dbReference>
<reference evidence="2 3" key="1">
    <citation type="submission" date="2019-07" db="EMBL/GenBank/DDBJ databases">
        <title>Caenimonas sedimenti sp. nov., isolated from activated sludge.</title>
        <authorList>
            <person name="Xu J."/>
        </authorList>
    </citation>
    <scope>NUCLEOTIDE SEQUENCE [LARGE SCALE GENOMIC DNA]</scope>
    <source>
        <strain evidence="2 3">HX-9-20</strain>
    </source>
</reference>
<comment type="caution">
    <text evidence="2">The sequence shown here is derived from an EMBL/GenBank/DDBJ whole genome shotgun (WGS) entry which is preliminary data.</text>
</comment>
<proteinExistence type="predicted"/>
<dbReference type="OrthoDB" id="9808881at2"/>
<dbReference type="InterPro" id="IPR002625">
    <property type="entry name" value="Smr_dom"/>
</dbReference>